<sequence>MCSARCAEAPLCATTSVPPEAAAGTGITICESGDDKVTADRRIGVCEVVIEVQPTGSTARATFTP</sequence>
<name>A0A8J3CD72_9PSEU</name>
<dbReference type="Proteomes" id="UP000637578">
    <property type="component" value="Unassembled WGS sequence"/>
</dbReference>
<evidence type="ECO:0000313" key="1">
    <source>
        <dbReference type="EMBL" id="GGM76215.1"/>
    </source>
</evidence>
<proteinExistence type="predicted"/>
<gene>
    <name evidence="1" type="ORF">GCM10012275_53720</name>
</gene>
<dbReference type="AlphaFoldDB" id="A0A8J3CD72"/>
<protein>
    <submittedName>
        <fullName evidence="1">Uncharacterized protein</fullName>
    </submittedName>
</protein>
<comment type="caution">
    <text evidence="1">The sequence shown here is derived from an EMBL/GenBank/DDBJ whole genome shotgun (WGS) entry which is preliminary data.</text>
</comment>
<organism evidence="1 2">
    <name type="scientific">Longimycelium tulufanense</name>
    <dbReference type="NCBI Taxonomy" id="907463"/>
    <lineage>
        <taxon>Bacteria</taxon>
        <taxon>Bacillati</taxon>
        <taxon>Actinomycetota</taxon>
        <taxon>Actinomycetes</taxon>
        <taxon>Pseudonocardiales</taxon>
        <taxon>Pseudonocardiaceae</taxon>
        <taxon>Longimycelium</taxon>
    </lineage>
</organism>
<reference evidence="1" key="1">
    <citation type="journal article" date="2014" name="Int. J. Syst. Evol. Microbiol.">
        <title>Complete genome sequence of Corynebacterium casei LMG S-19264T (=DSM 44701T), isolated from a smear-ripened cheese.</title>
        <authorList>
            <consortium name="US DOE Joint Genome Institute (JGI-PGF)"/>
            <person name="Walter F."/>
            <person name="Albersmeier A."/>
            <person name="Kalinowski J."/>
            <person name="Ruckert C."/>
        </authorList>
    </citation>
    <scope>NUCLEOTIDE SEQUENCE</scope>
    <source>
        <strain evidence="1">CGMCC 4.5737</strain>
    </source>
</reference>
<reference evidence="1" key="2">
    <citation type="submission" date="2020-09" db="EMBL/GenBank/DDBJ databases">
        <authorList>
            <person name="Sun Q."/>
            <person name="Zhou Y."/>
        </authorList>
    </citation>
    <scope>NUCLEOTIDE SEQUENCE</scope>
    <source>
        <strain evidence="1">CGMCC 4.5737</strain>
    </source>
</reference>
<dbReference type="EMBL" id="BMMK01000036">
    <property type="protein sequence ID" value="GGM76215.1"/>
    <property type="molecule type" value="Genomic_DNA"/>
</dbReference>
<keyword evidence="2" id="KW-1185">Reference proteome</keyword>
<evidence type="ECO:0000313" key="2">
    <source>
        <dbReference type="Proteomes" id="UP000637578"/>
    </source>
</evidence>
<accession>A0A8J3CD72</accession>